<evidence type="ECO:0000256" key="2">
    <source>
        <dbReference type="ARBA" id="ARBA00022692"/>
    </source>
</evidence>
<name>A0A095A6T7_SCHHA</name>
<evidence type="ECO:0000256" key="9">
    <source>
        <dbReference type="ARBA" id="ARBA00024189"/>
    </source>
</evidence>
<keyword evidence="6" id="KW-0325">Glycoprotein</keyword>
<comment type="subcellular location">
    <subcellularLocation>
        <location evidence="9">Lysosome membrane</location>
        <topology evidence="9">Single-pass type I membrane protein</topology>
        <orientation evidence="9">Lumenal side</orientation>
    </subcellularLocation>
</comment>
<evidence type="ECO:0000256" key="1">
    <source>
        <dbReference type="ARBA" id="ARBA00010599"/>
    </source>
</evidence>
<dbReference type="AlphaFoldDB" id="A0A095A6T7"/>
<organism evidence="11">
    <name type="scientific">Schistosoma haematobium</name>
    <name type="common">Blood fluke</name>
    <dbReference type="NCBI Taxonomy" id="6185"/>
    <lineage>
        <taxon>Eukaryota</taxon>
        <taxon>Metazoa</taxon>
        <taxon>Spiralia</taxon>
        <taxon>Lophotrochozoa</taxon>
        <taxon>Platyhelminthes</taxon>
        <taxon>Trematoda</taxon>
        <taxon>Digenea</taxon>
        <taxon>Strigeidida</taxon>
        <taxon>Schistosomatoidea</taxon>
        <taxon>Schistosomatidae</taxon>
        <taxon>Schistosoma</taxon>
    </lineage>
</organism>
<sequence length="410" mass="47396">MDLTILSAPDECLPCDPECLLIFNYGLEYDLSDIEGVQLCALISTIERRLAPAINWFLWGDDFVYTNFTRKMYFGSIGLIKQLYIPYIWRNKKLNKAKSSQLVICLKNMSDSEIGDYIHWPNCALHHLLTFWVKIHILSAIEKSSVIDKSVVSHPIRDCILWGTGVVTINHNPNCNLSKGCDKYDVIYINGRNLTSSVHVFITASERFSLPSILIIHSSSAEANPVIEWENLNVSSGKRLNISNVTQSYALVFYKMLEYNDLSDDVNMSIYSQNSDQIRIHHLNEYNWKRNSNNDSSLFFENNLFEITYNGSSPKLTSPYEQVIIKFRISNTTQHHKDMPHLLFKPGWIIQFDILFNNLTSNFNQSRFGLQLMMMSNLTLDPTEEFRKEVLFSIDDELTPGNFEVKFLFF</sequence>
<dbReference type="PANTHER" id="PTHR31981:SF1">
    <property type="entry name" value="GLYCOSYLATED LYSOSOMAL MEMBRANE PROTEIN"/>
    <property type="match status" value="1"/>
</dbReference>
<evidence type="ECO:0000256" key="4">
    <source>
        <dbReference type="ARBA" id="ARBA00022989"/>
    </source>
</evidence>
<evidence type="ECO:0000256" key="7">
    <source>
        <dbReference type="ARBA" id="ARBA00023228"/>
    </source>
</evidence>
<keyword evidence="5" id="KW-0472">Membrane</keyword>
<evidence type="ECO:0000313" key="11">
    <source>
        <dbReference type="EMBL" id="KGB41364.1"/>
    </source>
</evidence>
<dbReference type="PANTHER" id="PTHR31981">
    <property type="entry name" value="GLYCOSYLATED LYSOSOMAL MEMBRANE PROTEIN"/>
    <property type="match status" value="1"/>
</dbReference>
<dbReference type="InterPro" id="IPR029382">
    <property type="entry name" value="NCU-G1"/>
</dbReference>
<dbReference type="EMBL" id="KL251839">
    <property type="protein sequence ID" value="KGB41364.1"/>
    <property type="molecule type" value="Genomic_DNA"/>
</dbReference>
<dbReference type="GO" id="GO:0005765">
    <property type="term" value="C:lysosomal membrane"/>
    <property type="evidence" value="ECO:0007669"/>
    <property type="project" value="UniProtKB-SubCell"/>
</dbReference>
<comment type="similarity">
    <text evidence="1">Belongs to the GLMP family.</text>
</comment>
<keyword evidence="7" id="KW-0458">Lysosome</keyword>
<comment type="subunit">
    <text evidence="10">Interacts (via lumenal domain) with lysosomal protein MFSD1; the interaction starts while both proteins are still in the endoplasmic reticulum and is required for stabilization of MFSD1 in lysosomes but has no direct effect on its targeting to lysosomes or transporter activity.</text>
</comment>
<keyword evidence="2" id="KW-0812">Transmembrane</keyword>
<dbReference type="STRING" id="6185.A0A095A6T7"/>
<evidence type="ECO:0000256" key="10">
    <source>
        <dbReference type="ARBA" id="ARBA00044960"/>
    </source>
</evidence>
<evidence type="ECO:0000256" key="8">
    <source>
        <dbReference type="ARBA" id="ARBA00024176"/>
    </source>
</evidence>
<keyword evidence="4" id="KW-1133">Transmembrane helix</keyword>
<accession>A0A095A6T7</accession>
<evidence type="ECO:0000256" key="5">
    <source>
        <dbReference type="ARBA" id="ARBA00023136"/>
    </source>
</evidence>
<gene>
    <name evidence="11" type="ORF">MS3_09876</name>
</gene>
<reference evidence="11" key="1">
    <citation type="journal article" date="2012" name="Nat. Genet.">
        <title>Whole-genome sequence of Schistosoma haematobium.</title>
        <authorList>
            <person name="Young N.D."/>
            <person name="Jex A.R."/>
            <person name="Li B."/>
            <person name="Liu S."/>
            <person name="Yang L."/>
            <person name="Xiong Z."/>
            <person name="Li Y."/>
            <person name="Cantacessi C."/>
            <person name="Hall R.S."/>
            <person name="Xu X."/>
            <person name="Chen F."/>
            <person name="Wu X."/>
            <person name="Zerlotini A."/>
            <person name="Oliveira G."/>
            <person name="Hofmann A."/>
            <person name="Zhang G."/>
            <person name="Fang X."/>
            <person name="Kang Y."/>
            <person name="Campbell B.E."/>
            <person name="Loukas A."/>
            <person name="Ranganathan S."/>
            <person name="Rollinson D."/>
            <person name="Rinaldi G."/>
            <person name="Brindley P.J."/>
            <person name="Yang H."/>
            <person name="Wang J."/>
            <person name="Wang J."/>
            <person name="Gasser R.B."/>
        </authorList>
    </citation>
    <scope>NUCLEOTIDE SEQUENCE [LARGE SCALE GENOMIC DNA]</scope>
</reference>
<keyword evidence="3" id="KW-0732">Signal</keyword>
<evidence type="ECO:0000256" key="6">
    <source>
        <dbReference type="ARBA" id="ARBA00023180"/>
    </source>
</evidence>
<evidence type="ECO:0000256" key="3">
    <source>
        <dbReference type="ARBA" id="ARBA00022729"/>
    </source>
</evidence>
<dbReference type="Pfam" id="PF15065">
    <property type="entry name" value="NCU-G1"/>
    <property type="match status" value="1"/>
</dbReference>
<comment type="function">
    <text evidence="8">Required to protect lysosomal transporter MFSD1 from lysosomal proteolysis and for MFSD1 lysosomal localization.</text>
</comment>
<protein>
    <submittedName>
        <fullName evidence="11">Uncharacterized protein</fullName>
    </submittedName>
</protein>
<proteinExistence type="inferred from homology"/>